<dbReference type="Pfam" id="PF00144">
    <property type="entry name" value="Beta-lactamase"/>
    <property type="match status" value="1"/>
</dbReference>
<organism evidence="2 3">
    <name type="scientific">Pontibacter ruber</name>
    <dbReference type="NCBI Taxonomy" id="1343895"/>
    <lineage>
        <taxon>Bacteria</taxon>
        <taxon>Pseudomonadati</taxon>
        <taxon>Bacteroidota</taxon>
        <taxon>Cytophagia</taxon>
        <taxon>Cytophagales</taxon>
        <taxon>Hymenobacteraceae</taxon>
        <taxon>Pontibacter</taxon>
    </lineage>
</organism>
<dbReference type="RefSeq" id="WP_250427295.1">
    <property type="nucleotide sequence ID" value="NZ_JALPRR010000001.1"/>
</dbReference>
<keyword evidence="3" id="KW-1185">Reference proteome</keyword>
<accession>A0ABW5CWL2</accession>
<evidence type="ECO:0000259" key="1">
    <source>
        <dbReference type="Pfam" id="PF00144"/>
    </source>
</evidence>
<proteinExistence type="predicted"/>
<comment type="caution">
    <text evidence="2">The sequence shown here is derived from an EMBL/GenBank/DDBJ whole genome shotgun (WGS) entry which is preliminary data.</text>
</comment>
<dbReference type="EC" id="3.-.-.-" evidence="2"/>
<reference evidence="3" key="1">
    <citation type="journal article" date="2019" name="Int. J. Syst. Evol. Microbiol.">
        <title>The Global Catalogue of Microorganisms (GCM) 10K type strain sequencing project: providing services to taxonomists for standard genome sequencing and annotation.</title>
        <authorList>
            <consortium name="The Broad Institute Genomics Platform"/>
            <consortium name="The Broad Institute Genome Sequencing Center for Infectious Disease"/>
            <person name="Wu L."/>
            <person name="Ma J."/>
        </authorList>
    </citation>
    <scope>NUCLEOTIDE SEQUENCE [LARGE SCALE GENOMIC DNA]</scope>
    <source>
        <strain evidence="3">CGMCC 4.1782</strain>
    </source>
</reference>
<dbReference type="PANTHER" id="PTHR46825">
    <property type="entry name" value="D-ALANYL-D-ALANINE-CARBOXYPEPTIDASE/ENDOPEPTIDASE AMPH"/>
    <property type="match status" value="1"/>
</dbReference>
<dbReference type="InterPro" id="IPR001466">
    <property type="entry name" value="Beta-lactam-related"/>
</dbReference>
<dbReference type="Proteomes" id="UP001597374">
    <property type="component" value="Unassembled WGS sequence"/>
</dbReference>
<dbReference type="SUPFAM" id="SSF56601">
    <property type="entry name" value="beta-lactamase/transpeptidase-like"/>
    <property type="match status" value="1"/>
</dbReference>
<sequence>MKSTKLIFLFVLLAFQGFGQSLQQEIDPLFYGKDGLKAKLPTVGISIGVTQGNETRYFSFGDRYVNGGTPVDSNTVFEIGSATKTFTALLLAYEIASGRVAADDFMDTLVPKNIKLDDAIKNKVRLTDLASQQSGLPNISSDSYIAELFKKDSLQPFSLVDKAYMYDVLTKTTKLENHGKYKYNNYAFSLLGLLIANKEKSDYETVLKKRILTPLKMRHTTVGKVRSSNTAGRYDSKGHPKDYIITNAIAPAGALKSNAVDLMKYLKRHIQPTNNKMGEAIKLTHQQYYKDSDMELGLGWSIIQKGTNKFYGKSGDTFGNSSLLVFDKANKIGIVVLSNHQNSELVEMIFDKVYESLLRQKI</sequence>
<dbReference type="InterPro" id="IPR050491">
    <property type="entry name" value="AmpC-like"/>
</dbReference>
<evidence type="ECO:0000313" key="3">
    <source>
        <dbReference type="Proteomes" id="UP001597374"/>
    </source>
</evidence>
<dbReference type="Gene3D" id="3.40.710.10">
    <property type="entry name" value="DD-peptidase/beta-lactamase superfamily"/>
    <property type="match status" value="1"/>
</dbReference>
<feature type="domain" description="Beta-lactamase-related" evidence="1">
    <location>
        <begin position="42"/>
        <end position="343"/>
    </location>
</feature>
<name>A0ABW5CWL2_9BACT</name>
<dbReference type="EMBL" id="JBHUIM010000001">
    <property type="protein sequence ID" value="MFD2245639.1"/>
    <property type="molecule type" value="Genomic_DNA"/>
</dbReference>
<dbReference type="PANTHER" id="PTHR46825:SF9">
    <property type="entry name" value="BETA-LACTAMASE-RELATED DOMAIN-CONTAINING PROTEIN"/>
    <property type="match status" value="1"/>
</dbReference>
<keyword evidence="2" id="KW-0378">Hydrolase</keyword>
<dbReference type="GO" id="GO:0016787">
    <property type="term" value="F:hydrolase activity"/>
    <property type="evidence" value="ECO:0007669"/>
    <property type="project" value="UniProtKB-KW"/>
</dbReference>
<gene>
    <name evidence="2" type="ORF">ACFSKP_05200</name>
</gene>
<evidence type="ECO:0000313" key="2">
    <source>
        <dbReference type="EMBL" id="MFD2245639.1"/>
    </source>
</evidence>
<dbReference type="InterPro" id="IPR012338">
    <property type="entry name" value="Beta-lactam/transpept-like"/>
</dbReference>
<protein>
    <submittedName>
        <fullName evidence="2">Serine hydrolase domain-containing protein</fullName>
        <ecNumber evidence="2">3.-.-.-</ecNumber>
    </submittedName>
</protein>